<reference evidence="2" key="1">
    <citation type="journal article" date="2014" name="Int. J. Syst. Evol. Microbiol.">
        <title>Complete genome sequence of Corynebacterium casei LMG S-19264T (=DSM 44701T), isolated from a smear-ripened cheese.</title>
        <authorList>
            <consortium name="US DOE Joint Genome Institute (JGI-PGF)"/>
            <person name="Walter F."/>
            <person name="Albersmeier A."/>
            <person name="Kalinowski J."/>
            <person name="Ruckert C."/>
        </authorList>
    </citation>
    <scope>NUCLEOTIDE SEQUENCE</scope>
    <source>
        <strain evidence="2">CGMCC 1.14988</strain>
    </source>
</reference>
<dbReference type="AlphaFoldDB" id="A0A8J3EY34"/>
<dbReference type="InterPro" id="IPR050700">
    <property type="entry name" value="YIM1/Zinc_Alcohol_DH_Fams"/>
</dbReference>
<feature type="domain" description="Enoyl reductase (ER)" evidence="1">
    <location>
        <begin position="10"/>
        <end position="306"/>
    </location>
</feature>
<evidence type="ECO:0000259" key="1">
    <source>
        <dbReference type="SMART" id="SM00829"/>
    </source>
</evidence>
<organism evidence="2 3">
    <name type="scientific">Egicoccus halophilus</name>
    <dbReference type="NCBI Taxonomy" id="1670830"/>
    <lineage>
        <taxon>Bacteria</taxon>
        <taxon>Bacillati</taxon>
        <taxon>Actinomycetota</taxon>
        <taxon>Nitriliruptoria</taxon>
        <taxon>Egicoccales</taxon>
        <taxon>Egicoccaceae</taxon>
        <taxon>Egicoccus</taxon>
    </lineage>
</organism>
<accession>A0A8J3EY34</accession>
<dbReference type="CDD" id="cd05289">
    <property type="entry name" value="MDR_like_2"/>
    <property type="match status" value="1"/>
</dbReference>
<keyword evidence="3" id="KW-1185">Reference proteome</keyword>
<dbReference type="RefSeq" id="WP_130649199.1">
    <property type="nucleotide sequence ID" value="NZ_BMHA01000007.1"/>
</dbReference>
<dbReference type="OrthoDB" id="9801186at2"/>
<dbReference type="Gene3D" id="3.90.180.10">
    <property type="entry name" value="Medium-chain alcohol dehydrogenases, catalytic domain"/>
    <property type="match status" value="1"/>
</dbReference>
<comment type="caution">
    <text evidence="2">The sequence shown here is derived from an EMBL/GenBank/DDBJ whole genome shotgun (WGS) entry which is preliminary data.</text>
</comment>
<proteinExistence type="predicted"/>
<dbReference type="Pfam" id="PF13602">
    <property type="entry name" value="ADH_zinc_N_2"/>
    <property type="match status" value="1"/>
</dbReference>
<dbReference type="Proteomes" id="UP000650511">
    <property type="component" value="Unassembled WGS sequence"/>
</dbReference>
<evidence type="ECO:0000313" key="2">
    <source>
        <dbReference type="EMBL" id="GGI07063.1"/>
    </source>
</evidence>
<dbReference type="Pfam" id="PF08240">
    <property type="entry name" value="ADH_N"/>
    <property type="match status" value="1"/>
</dbReference>
<dbReference type="Gene3D" id="3.40.50.720">
    <property type="entry name" value="NAD(P)-binding Rossmann-like Domain"/>
    <property type="match status" value="1"/>
</dbReference>
<dbReference type="GO" id="GO:0016491">
    <property type="term" value="F:oxidoreductase activity"/>
    <property type="evidence" value="ECO:0007669"/>
    <property type="project" value="InterPro"/>
</dbReference>
<dbReference type="SUPFAM" id="SSF51735">
    <property type="entry name" value="NAD(P)-binding Rossmann-fold domains"/>
    <property type="match status" value="1"/>
</dbReference>
<dbReference type="InterPro" id="IPR036291">
    <property type="entry name" value="NAD(P)-bd_dom_sf"/>
</dbReference>
<dbReference type="PANTHER" id="PTHR11695:SF294">
    <property type="entry name" value="RETICULON-4-INTERACTING PROTEIN 1, MITOCHONDRIAL"/>
    <property type="match status" value="1"/>
</dbReference>
<sequence>MRAVVADEYGGPDVLQVRELDDPRVGPDDVLVRVRAASINPVDYKIVEGHLDAAWPVLWPLVPGWDVAGEVVGAGPAVRHVEVGQQVFGYARKDVVGTGTWAELVAVPARGVAPAPASLDAVAAGCLPLAGMTAWQALVEDLEVSEGDTLLIHAATGGVGHLATQIAVARGARVIGTCSEPNHDFLRELGGEPVTYGDGLADRLRELAPEGVTAVADFVADGALEASDEVLTKPGRVVSILDPQAAAERGGSYVFVRPDVAHLTALAELADAGRLTPHVQSVHDLDAVRDAVAEASGGSVRGKVVLRVP</sequence>
<dbReference type="EMBL" id="BMHA01000007">
    <property type="protein sequence ID" value="GGI07063.1"/>
    <property type="molecule type" value="Genomic_DNA"/>
</dbReference>
<reference evidence="2" key="2">
    <citation type="submission" date="2020-09" db="EMBL/GenBank/DDBJ databases">
        <authorList>
            <person name="Sun Q."/>
            <person name="Zhou Y."/>
        </authorList>
    </citation>
    <scope>NUCLEOTIDE SEQUENCE</scope>
    <source>
        <strain evidence="2">CGMCC 1.14988</strain>
    </source>
</reference>
<dbReference type="InterPro" id="IPR011032">
    <property type="entry name" value="GroES-like_sf"/>
</dbReference>
<evidence type="ECO:0000313" key="3">
    <source>
        <dbReference type="Proteomes" id="UP000650511"/>
    </source>
</evidence>
<dbReference type="SMART" id="SM00829">
    <property type="entry name" value="PKS_ER"/>
    <property type="match status" value="1"/>
</dbReference>
<dbReference type="InterPro" id="IPR020843">
    <property type="entry name" value="ER"/>
</dbReference>
<name>A0A8J3EY34_9ACTN</name>
<protein>
    <submittedName>
        <fullName evidence="2">Oxidoreductase</fullName>
    </submittedName>
</protein>
<gene>
    <name evidence="2" type="ORF">GCM10011354_22220</name>
</gene>
<dbReference type="PANTHER" id="PTHR11695">
    <property type="entry name" value="ALCOHOL DEHYDROGENASE RELATED"/>
    <property type="match status" value="1"/>
</dbReference>
<dbReference type="SUPFAM" id="SSF50129">
    <property type="entry name" value="GroES-like"/>
    <property type="match status" value="1"/>
</dbReference>
<dbReference type="InterPro" id="IPR013154">
    <property type="entry name" value="ADH-like_N"/>
</dbReference>